<dbReference type="Proteomes" id="UP000593575">
    <property type="component" value="Unassembled WGS sequence"/>
</dbReference>
<dbReference type="PANTHER" id="PTHR31286:SF153">
    <property type="entry name" value="DUF4283 DOMAIN PROTEIN"/>
    <property type="match status" value="1"/>
</dbReference>
<dbReference type="AlphaFoldDB" id="A0A7J9IIB4"/>
<evidence type="ECO:0000259" key="1">
    <source>
        <dbReference type="Pfam" id="PF14111"/>
    </source>
</evidence>
<evidence type="ECO:0008006" key="5">
    <source>
        <dbReference type="Google" id="ProtNLM"/>
    </source>
</evidence>
<dbReference type="InterPro" id="IPR025836">
    <property type="entry name" value="Zn_knuckle_CX2CX4HX4C"/>
</dbReference>
<keyword evidence="4" id="KW-1185">Reference proteome</keyword>
<sequence length="356" mass="40515">METGLANLSINEEEEEILIVQEEPSTQKEVADYQLVGSFLTASIINFSAMKSTLANLWHPVCGVQIGDLGEKRYLFKFFHYMDMERVLKGLPWTFNNHLLILCKLERGEAPMKIPLVFVPFWVQIHDVPVGLFSENFAKQLGNFVGVFLEYDASNLGKENRNYMRIRVQIDVRNPLKRKKQVMSSGIRSYVKFKYERLSLFCFFCGRLGHNDSYCEARMMLGVDISEMGWDLTLRAPSRRALAMNSIWLREGGESRSEGSWMGNRTVGLNSRECDSKESKKNSFDSILGFCLEGGGSSVGYGKEKLKSFQGKVAMEYDVENETFIGDEGKKRNRAEIEDTTFLSSAAAKRSADRKQ</sequence>
<evidence type="ECO:0000259" key="2">
    <source>
        <dbReference type="Pfam" id="PF14392"/>
    </source>
</evidence>
<feature type="domain" description="Zinc knuckle CX2CX4HX4C" evidence="2">
    <location>
        <begin position="170"/>
        <end position="216"/>
    </location>
</feature>
<accession>A0A7J9IIB4</accession>
<dbReference type="PANTHER" id="PTHR31286">
    <property type="entry name" value="GLYCINE-RICH CELL WALL STRUCTURAL PROTEIN 1.8-LIKE"/>
    <property type="match status" value="1"/>
</dbReference>
<name>A0A7J9IIB4_9ROSI</name>
<organism evidence="3 4">
    <name type="scientific">Gossypium armourianum</name>
    <dbReference type="NCBI Taxonomy" id="34283"/>
    <lineage>
        <taxon>Eukaryota</taxon>
        <taxon>Viridiplantae</taxon>
        <taxon>Streptophyta</taxon>
        <taxon>Embryophyta</taxon>
        <taxon>Tracheophyta</taxon>
        <taxon>Spermatophyta</taxon>
        <taxon>Magnoliopsida</taxon>
        <taxon>eudicotyledons</taxon>
        <taxon>Gunneridae</taxon>
        <taxon>Pentapetalae</taxon>
        <taxon>rosids</taxon>
        <taxon>malvids</taxon>
        <taxon>Malvales</taxon>
        <taxon>Malvaceae</taxon>
        <taxon>Malvoideae</taxon>
        <taxon>Gossypium</taxon>
    </lineage>
</organism>
<evidence type="ECO:0000313" key="4">
    <source>
        <dbReference type="Proteomes" id="UP000593575"/>
    </source>
</evidence>
<feature type="domain" description="DUF4283" evidence="1">
    <location>
        <begin position="29"/>
        <end position="112"/>
    </location>
</feature>
<dbReference type="Pfam" id="PF14111">
    <property type="entry name" value="DUF4283"/>
    <property type="match status" value="1"/>
</dbReference>
<reference evidence="3 4" key="1">
    <citation type="journal article" date="2019" name="Genome Biol. Evol.">
        <title>Insights into the evolution of the New World diploid cottons (Gossypium, subgenus Houzingenia) based on genome sequencing.</title>
        <authorList>
            <person name="Grover C.E."/>
            <person name="Arick M.A. 2nd"/>
            <person name="Thrash A."/>
            <person name="Conover J.L."/>
            <person name="Sanders W.S."/>
            <person name="Peterson D.G."/>
            <person name="Frelichowski J.E."/>
            <person name="Scheffler J.A."/>
            <person name="Scheffler B.E."/>
            <person name="Wendel J.F."/>
        </authorList>
    </citation>
    <scope>NUCLEOTIDE SEQUENCE [LARGE SCALE GENOMIC DNA]</scope>
    <source>
        <strain evidence="3">6</strain>
        <tissue evidence="3">Leaf</tissue>
    </source>
</reference>
<dbReference type="Pfam" id="PF14392">
    <property type="entry name" value="zf-CCHC_4"/>
    <property type="match status" value="1"/>
</dbReference>
<comment type="caution">
    <text evidence="3">The sequence shown here is derived from an EMBL/GenBank/DDBJ whole genome shotgun (WGS) entry which is preliminary data.</text>
</comment>
<dbReference type="InterPro" id="IPR040256">
    <property type="entry name" value="At4g02000-like"/>
</dbReference>
<evidence type="ECO:0000313" key="3">
    <source>
        <dbReference type="EMBL" id="MBA0821851.1"/>
    </source>
</evidence>
<gene>
    <name evidence="3" type="ORF">Goarm_018686</name>
</gene>
<dbReference type="InterPro" id="IPR025558">
    <property type="entry name" value="DUF4283"/>
</dbReference>
<dbReference type="EMBL" id="JABFAE010000001">
    <property type="protein sequence ID" value="MBA0821851.1"/>
    <property type="molecule type" value="Genomic_DNA"/>
</dbReference>
<proteinExistence type="predicted"/>
<protein>
    <recommendedName>
        <fullName evidence="5">CCHC-type domain-containing protein</fullName>
    </recommendedName>
</protein>